<feature type="region of interest" description="Disordered" evidence="1">
    <location>
        <begin position="37"/>
        <end position="57"/>
    </location>
</feature>
<dbReference type="Proteomes" id="UP001519460">
    <property type="component" value="Unassembled WGS sequence"/>
</dbReference>
<name>A0ABD0LPE7_9CAEN</name>
<keyword evidence="3" id="KW-1185">Reference proteome</keyword>
<sequence>MYTDLFATSVKENPQNMPKTRTLRLPCVQHRTADNVFNDDLTGSRTQSESRTGSAGVTLKRPAHVVKLYYPPTRHTPNTVTLA</sequence>
<reference evidence="2 3" key="1">
    <citation type="journal article" date="2023" name="Sci. Data">
        <title>Genome assembly of the Korean intertidal mud-creeper Batillaria attramentaria.</title>
        <authorList>
            <person name="Patra A.K."/>
            <person name="Ho P.T."/>
            <person name="Jun S."/>
            <person name="Lee S.J."/>
            <person name="Kim Y."/>
            <person name="Won Y.J."/>
        </authorList>
    </citation>
    <scope>NUCLEOTIDE SEQUENCE [LARGE SCALE GENOMIC DNA]</scope>
    <source>
        <strain evidence="2">Wonlab-2016</strain>
    </source>
</reference>
<proteinExistence type="predicted"/>
<evidence type="ECO:0000256" key="1">
    <source>
        <dbReference type="SAM" id="MobiDB-lite"/>
    </source>
</evidence>
<dbReference type="EMBL" id="JACVVK020000032">
    <property type="protein sequence ID" value="KAK7501353.1"/>
    <property type="molecule type" value="Genomic_DNA"/>
</dbReference>
<gene>
    <name evidence="2" type="ORF">BaRGS_00007478</name>
</gene>
<evidence type="ECO:0000313" key="2">
    <source>
        <dbReference type="EMBL" id="KAK7501353.1"/>
    </source>
</evidence>
<feature type="compositionally biased region" description="Polar residues" evidence="1">
    <location>
        <begin position="41"/>
        <end position="55"/>
    </location>
</feature>
<comment type="caution">
    <text evidence="2">The sequence shown here is derived from an EMBL/GenBank/DDBJ whole genome shotgun (WGS) entry which is preliminary data.</text>
</comment>
<dbReference type="AlphaFoldDB" id="A0ABD0LPE7"/>
<evidence type="ECO:0000313" key="3">
    <source>
        <dbReference type="Proteomes" id="UP001519460"/>
    </source>
</evidence>
<protein>
    <submittedName>
        <fullName evidence="2">Uncharacterized protein</fullName>
    </submittedName>
</protein>
<organism evidence="2 3">
    <name type="scientific">Batillaria attramentaria</name>
    <dbReference type="NCBI Taxonomy" id="370345"/>
    <lineage>
        <taxon>Eukaryota</taxon>
        <taxon>Metazoa</taxon>
        <taxon>Spiralia</taxon>
        <taxon>Lophotrochozoa</taxon>
        <taxon>Mollusca</taxon>
        <taxon>Gastropoda</taxon>
        <taxon>Caenogastropoda</taxon>
        <taxon>Sorbeoconcha</taxon>
        <taxon>Cerithioidea</taxon>
        <taxon>Batillariidae</taxon>
        <taxon>Batillaria</taxon>
    </lineage>
</organism>
<accession>A0ABD0LPE7</accession>